<dbReference type="EMBL" id="CP104213">
    <property type="protein sequence ID" value="UWX62763.1"/>
    <property type="molecule type" value="Genomic_DNA"/>
</dbReference>
<organism evidence="1 2">
    <name type="scientific">Deinococcus rubellus</name>
    <dbReference type="NCBI Taxonomy" id="1889240"/>
    <lineage>
        <taxon>Bacteria</taxon>
        <taxon>Thermotogati</taxon>
        <taxon>Deinococcota</taxon>
        <taxon>Deinococci</taxon>
        <taxon>Deinococcales</taxon>
        <taxon>Deinococcaceae</taxon>
        <taxon>Deinococcus</taxon>
    </lineage>
</organism>
<dbReference type="Proteomes" id="UP001060261">
    <property type="component" value="Chromosome"/>
</dbReference>
<sequence length="152" mass="16475">MKEFTPNTGTRAHSRTFNVLNVDRECGVVTDVTYSTVQLTRADAGLVAEINGQPAELERAVATLRTAERVWLLEEVLTPVSPKVSAPVIGKAVACELHRELGRLGYREHYALAGDVLNRVVPSLAALSAAERDLVREYAYGQLGLMVGGWAA</sequence>
<gene>
    <name evidence="1" type="ORF">N0D28_08250</name>
</gene>
<dbReference type="RefSeq" id="WP_260559058.1">
    <property type="nucleotide sequence ID" value="NZ_BAABEC010000059.1"/>
</dbReference>
<proteinExistence type="predicted"/>
<name>A0ABY5YCM8_9DEIO</name>
<accession>A0ABY5YCM8</accession>
<reference evidence="1" key="1">
    <citation type="submission" date="2022-09" db="EMBL/GenBank/DDBJ databases">
        <title>genome sequence of Deinococcus rubellus.</title>
        <authorList>
            <person name="Srinivasan S."/>
        </authorList>
    </citation>
    <scope>NUCLEOTIDE SEQUENCE</scope>
    <source>
        <strain evidence="1">Ant6</strain>
    </source>
</reference>
<evidence type="ECO:0000313" key="2">
    <source>
        <dbReference type="Proteomes" id="UP001060261"/>
    </source>
</evidence>
<evidence type="ECO:0000313" key="1">
    <source>
        <dbReference type="EMBL" id="UWX62763.1"/>
    </source>
</evidence>
<protein>
    <submittedName>
        <fullName evidence="1">Uncharacterized protein</fullName>
    </submittedName>
</protein>
<keyword evidence="2" id="KW-1185">Reference proteome</keyword>